<keyword evidence="6" id="KW-1185">Reference proteome</keyword>
<dbReference type="SMART" id="SM00825">
    <property type="entry name" value="PKS_KS"/>
    <property type="match status" value="1"/>
</dbReference>
<evidence type="ECO:0000256" key="2">
    <source>
        <dbReference type="ARBA" id="ARBA00022679"/>
    </source>
</evidence>
<evidence type="ECO:0000259" key="4">
    <source>
        <dbReference type="PROSITE" id="PS52004"/>
    </source>
</evidence>
<keyword evidence="2 3" id="KW-0808">Transferase</keyword>
<dbReference type="OrthoDB" id="9808669at2"/>
<reference evidence="5 6" key="1">
    <citation type="submission" date="2017-11" db="EMBL/GenBank/DDBJ databases">
        <title>Animal gut microbial communities from fecal samples from Wisconsin, USA.</title>
        <authorList>
            <person name="Neumann A."/>
        </authorList>
    </citation>
    <scope>NUCLEOTIDE SEQUENCE [LARGE SCALE GENOMIC DNA]</scope>
    <source>
        <strain evidence="5 6">UWS3</strain>
    </source>
</reference>
<dbReference type="InterPro" id="IPR000794">
    <property type="entry name" value="Beta-ketoacyl_synthase"/>
</dbReference>
<evidence type="ECO:0000256" key="1">
    <source>
        <dbReference type="ARBA" id="ARBA00008467"/>
    </source>
</evidence>
<proteinExistence type="inferred from homology"/>
<dbReference type="PANTHER" id="PTHR11712">
    <property type="entry name" value="POLYKETIDE SYNTHASE-RELATED"/>
    <property type="match status" value="1"/>
</dbReference>
<comment type="similarity">
    <text evidence="1 3">Belongs to the thiolase-like superfamily. Beta-ketoacyl-ACP synthases family.</text>
</comment>
<dbReference type="InterPro" id="IPR014030">
    <property type="entry name" value="Ketoacyl_synth_N"/>
</dbReference>
<protein>
    <submittedName>
        <fullName evidence="5">3-oxoacyl-[acyl-carrier-protein] synthase-1</fullName>
    </submittedName>
</protein>
<dbReference type="SUPFAM" id="SSF53901">
    <property type="entry name" value="Thiolase-like"/>
    <property type="match status" value="2"/>
</dbReference>
<dbReference type="GO" id="GO:0004315">
    <property type="term" value="F:3-oxoacyl-[acyl-carrier-protein] synthase activity"/>
    <property type="evidence" value="ECO:0007669"/>
    <property type="project" value="TreeGrafter"/>
</dbReference>
<dbReference type="GO" id="GO:0005829">
    <property type="term" value="C:cytosol"/>
    <property type="evidence" value="ECO:0007669"/>
    <property type="project" value="TreeGrafter"/>
</dbReference>
<name>A0A2M9A5R7_9BACT</name>
<organism evidence="5 6">
    <name type="scientific">Hallerella succinigenes</name>
    <dbReference type="NCBI Taxonomy" id="1896222"/>
    <lineage>
        <taxon>Bacteria</taxon>
        <taxon>Pseudomonadati</taxon>
        <taxon>Fibrobacterota</taxon>
        <taxon>Fibrobacteria</taxon>
        <taxon>Fibrobacterales</taxon>
        <taxon>Fibrobacteraceae</taxon>
        <taxon>Hallerella</taxon>
    </lineage>
</organism>
<evidence type="ECO:0000313" key="6">
    <source>
        <dbReference type="Proteomes" id="UP000231134"/>
    </source>
</evidence>
<dbReference type="NCBIfam" id="NF006618">
    <property type="entry name" value="PRK09185.1"/>
    <property type="match status" value="1"/>
</dbReference>
<comment type="caution">
    <text evidence="5">The sequence shown here is derived from an EMBL/GenBank/DDBJ whole genome shotgun (WGS) entry which is preliminary data.</text>
</comment>
<gene>
    <name evidence="5" type="ORF">BGX16_1017</name>
</gene>
<dbReference type="GO" id="GO:0006633">
    <property type="term" value="P:fatty acid biosynthetic process"/>
    <property type="evidence" value="ECO:0007669"/>
    <property type="project" value="TreeGrafter"/>
</dbReference>
<dbReference type="PANTHER" id="PTHR11712:SF320">
    <property type="entry name" value="BETA-KETOACYL SYNTHASE"/>
    <property type="match status" value="1"/>
</dbReference>
<dbReference type="Gene3D" id="3.40.47.10">
    <property type="match status" value="2"/>
</dbReference>
<accession>A0A2M9A5R7</accession>
<sequence length="394" mass="41945">MSAPLYIHDFALCSALGSDKKTIWQALKNGTRPAFVQKKFREKERYVVEIPQSSLPQVKDAYYDNHVNRLSEVVLSQMETSVCEAVKEFGADRIGVFIGSSDNGSEASLAGLDSFQKTGSYPKKYELKMQQADFAAEYIAKRFGLTGPIFTHSSACASSASAFASARNWLEAGFCDAAIVGGVDIATETVVLGFDSLEAVSLSPTIPFSKNRTGLTIGDGAAYFLVSKKPGQAKFKVVGIGESADADHVTAPRADGEGAVQAIDKALKDAELSAADIDYINLHGTGTKLNDAMESVAVNRVFGNDTPASSTKGLTGHTLGAAGALEAAFCCLTLSDENTEHVLPMHVFDGERDPSIPEIRLVKNGETAKRLNICMSNSFGFGGCNVSLILSRNV</sequence>
<feature type="domain" description="Ketosynthase family 3 (KS3)" evidence="4">
    <location>
        <begin position="1"/>
        <end position="392"/>
    </location>
</feature>
<dbReference type="InterPro" id="IPR020841">
    <property type="entry name" value="PKS_Beta-ketoAc_synthase_dom"/>
</dbReference>
<dbReference type="Pfam" id="PF00109">
    <property type="entry name" value="ketoacyl-synt"/>
    <property type="match status" value="1"/>
</dbReference>
<evidence type="ECO:0000256" key="3">
    <source>
        <dbReference type="RuleBase" id="RU003694"/>
    </source>
</evidence>
<dbReference type="PROSITE" id="PS52004">
    <property type="entry name" value="KS3_2"/>
    <property type="match status" value="1"/>
</dbReference>
<dbReference type="AlphaFoldDB" id="A0A2M9A5R7"/>
<dbReference type="InterPro" id="IPR016039">
    <property type="entry name" value="Thiolase-like"/>
</dbReference>
<dbReference type="Proteomes" id="UP000231134">
    <property type="component" value="Unassembled WGS sequence"/>
</dbReference>
<dbReference type="InterPro" id="IPR014031">
    <property type="entry name" value="Ketoacyl_synth_C"/>
</dbReference>
<dbReference type="RefSeq" id="WP_100425072.1">
    <property type="nucleotide sequence ID" value="NZ_JAXFBG010000066.1"/>
</dbReference>
<evidence type="ECO:0000313" key="5">
    <source>
        <dbReference type="EMBL" id="PJJ41062.1"/>
    </source>
</evidence>
<dbReference type="Pfam" id="PF02801">
    <property type="entry name" value="Ketoacyl-synt_C"/>
    <property type="match status" value="1"/>
</dbReference>
<dbReference type="EMBL" id="PGEX01000001">
    <property type="protein sequence ID" value="PJJ41062.1"/>
    <property type="molecule type" value="Genomic_DNA"/>
</dbReference>